<comment type="caution">
    <text evidence="3">The sequence shown here is derived from an EMBL/GenBank/DDBJ whole genome shotgun (WGS) entry which is preliminary data.</text>
</comment>
<dbReference type="InterPro" id="IPR027417">
    <property type="entry name" value="P-loop_NTPase"/>
</dbReference>
<evidence type="ECO:0000313" key="4">
    <source>
        <dbReference type="Proteomes" id="UP001189429"/>
    </source>
</evidence>
<dbReference type="InterPro" id="IPR002052">
    <property type="entry name" value="DNA_methylase_N6_adenine_CS"/>
</dbReference>
<dbReference type="PROSITE" id="PS00092">
    <property type="entry name" value="N6_MTASE"/>
    <property type="match status" value="1"/>
</dbReference>
<reference evidence="3" key="1">
    <citation type="submission" date="2023-10" db="EMBL/GenBank/DDBJ databases">
        <authorList>
            <person name="Chen Y."/>
            <person name="Shah S."/>
            <person name="Dougan E. K."/>
            <person name="Thang M."/>
            <person name="Chan C."/>
        </authorList>
    </citation>
    <scope>NUCLEOTIDE SEQUENCE [LARGE SCALE GENOMIC DNA]</scope>
</reference>
<feature type="compositionally biased region" description="Basic and acidic residues" evidence="1">
    <location>
        <begin position="665"/>
        <end position="674"/>
    </location>
</feature>
<dbReference type="EMBL" id="CAUYUJ010015283">
    <property type="protein sequence ID" value="CAK0851987.1"/>
    <property type="molecule type" value="Genomic_DNA"/>
</dbReference>
<evidence type="ECO:0000313" key="3">
    <source>
        <dbReference type="EMBL" id="CAK0851987.1"/>
    </source>
</evidence>
<accession>A0ABN9U017</accession>
<proteinExistence type="predicted"/>
<protein>
    <recommendedName>
        <fullName evidence="2">Peptidase M16 middle/third domain-containing protein</fullName>
    </recommendedName>
</protein>
<sequence length="877" mass="95630">MYWRPDVLVLDDPSEGLSPAARERLAQLLMPGAPHSAWCAMIVASRDRDLMDRVCNVVIDATDGNYTKGYLSQGDFLRFHSFTLWQPGGSGLRATQAACAFGSLAAQAVLPTWAAASGEQAQTIACTCLRSARAFVLFCSPPSPLRVLDAGTGTGLLSLVLAQQWDRAGRDPSAFQAWGVDVDEPAATVAAANFAASPWAESLRAVHASFGEWVQNACAGGGPLPDICICNPPYGNVVLNEKPGCSAEEVLSRRRALERSFMPLDEVCQSALRMGCRELWVLWGNAEDAEVRGAAARSGWVPALLVRFQRSPRRPKPLRERLAACAPGRRFRRAAAAGRGSGRGRSSSPLPAQVGVFPEAVEERTMLWYDEGGAPSQEWRSVVESLYYWRMENYRGEVSVELSSDGHAVTANTVEGTLGCAMRFIGTVGPFSVSKIGRRPGSRDHWAKVFDARPADSALRETGLLRLANMFDIDLEMQKPAVEHDGGFAVMLDFKMACTSPDTPPPEWSRPKQTAASKLPPGPRWWATVEAQRAMPHLGFQGRTSKPHRSQPTAGLENRTRRESSCCGACFAVVLLICNKGACGHSAEWFGTQALRALDHAGFRRTAARDTAPQTEQPRCALDGADGIARRLQDWLDHCQADRGELPSQHEGGMSNFTEPEAAAEDARSLEGRGPHAPRVATDLPSGERCQVPAQLEVLEAELRACCRDTSYESPMKLEAIPADHLSLWSEAIGPASRTAEEAVDAAAALGLKLPDPNPFIAEDLSVKPLPEGGVPKKPVLLPTDGLAPVARIYHRQDDVFRQPKASISFVIYTPFPMSEGIGMQELLAQLPLRRALVQDRCRGVDGVRLRRVRCGRQLLPVLWRRIHHADFGWLQR</sequence>
<dbReference type="PANTHER" id="PTHR47739">
    <property type="entry name" value="TRNA1(VAL) (ADENINE(37)-N6)-METHYLTRANSFERASE"/>
    <property type="match status" value="1"/>
</dbReference>
<dbReference type="Gene3D" id="3.40.50.150">
    <property type="entry name" value="Vaccinia Virus protein VP39"/>
    <property type="match status" value="1"/>
</dbReference>
<organism evidence="3 4">
    <name type="scientific">Prorocentrum cordatum</name>
    <dbReference type="NCBI Taxonomy" id="2364126"/>
    <lineage>
        <taxon>Eukaryota</taxon>
        <taxon>Sar</taxon>
        <taxon>Alveolata</taxon>
        <taxon>Dinophyceae</taxon>
        <taxon>Prorocentrales</taxon>
        <taxon>Prorocentraceae</taxon>
        <taxon>Prorocentrum</taxon>
    </lineage>
</organism>
<dbReference type="Gene3D" id="3.30.830.10">
    <property type="entry name" value="Metalloenzyme, LuxS/M16 peptidase-like"/>
    <property type="match status" value="1"/>
</dbReference>
<evidence type="ECO:0000256" key="1">
    <source>
        <dbReference type="SAM" id="MobiDB-lite"/>
    </source>
</evidence>
<dbReference type="Pfam" id="PF16187">
    <property type="entry name" value="Peptidase_M16_M"/>
    <property type="match status" value="1"/>
</dbReference>
<dbReference type="CDD" id="cd02440">
    <property type="entry name" value="AdoMet_MTases"/>
    <property type="match status" value="1"/>
</dbReference>
<evidence type="ECO:0000259" key="2">
    <source>
        <dbReference type="Pfam" id="PF16187"/>
    </source>
</evidence>
<feature type="domain" description="Peptidase M16 middle/third" evidence="2">
    <location>
        <begin position="709"/>
        <end position="816"/>
    </location>
</feature>
<dbReference type="Gene3D" id="3.40.50.300">
    <property type="entry name" value="P-loop containing nucleotide triphosphate hydrolases"/>
    <property type="match status" value="1"/>
</dbReference>
<dbReference type="PANTHER" id="PTHR47739:SF1">
    <property type="entry name" value="TRNA1(VAL) (ADENINE(37)-N6)-METHYLTRANSFERASE"/>
    <property type="match status" value="1"/>
</dbReference>
<dbReference type="SUPFAM" id="SSF53335">
    <property type="entry name" value="S-adenosyl-L-methionine-dependent methyltransferases"/>
    <property type="match status" value="1"/>
</dbReference>
<feature type="region of interest" description="Disordered" evidence="1">
    <location>
        <begin position="644"/>
        <end position="684"/>
    </location>
</feature>
<dbReference type="Proteomes" id="UP001189429">
    <property type="component" value="Unassembled WGS sequence"/>
</dbReference>
<dbReference type="InterPro" id="IPR032632">
    <property type="entry name" value="Peptidase_M16_M"/>
</dbReference>
<dbReference type="InterPro" id="IPR029063">
    <property type="entry name" value="SAM-dependent_MTases_sf"/>
</dbReference>
<keyword evidence="4" id="KW-1185">Reference proteome</keyword>
<dbReference type="InterPro" id="IPR050210">
    <property type="entry name" value="tRNA_Adenine-N(6)_MTase"/>
</dbReference>
<name>A0ABN9U017_9DINO</name>
<gene>
    <name evidence="3" type="ORF">PCOR1329_LOCUS43974</name>
</gene>
<feature type="region of interest" description="Disordered" evidence="1">
    <location>
        <begin position="539"/>
        <end position="558"/>
    </location>
</feature>
<dbReference type="SUPFAM" id="SSF52540">
    <property type="entry name" value="P-loop containing nucleoside triphosphate hydrolases"/>
    <property type="match status" value="1"/>
</dbReference>
<feature type="region of interest" description="Disordered" evidence="1">
    <location>
        <begin position="501"/>
        <end position="523"/>
    </location>
</feature>